<accession>A0AAD9Q8F0</accession>
<dbReference type="Proteomes" id="UP001249851">
    <property type="component" value="Unassembled WGS sequence"/>
</dbReference>
<comment type="caution">
    <text evidence="2">The sequence shown here is derived from an EMBL/GenBank/DDBJ whole genome shotgun (WGS) entry which is preliminary data.</text>
</comment>
<dbReference type="EMBL" id="JARQWQ010000057">
    <property type="protein sequence ID" value="KAK2556240.1"/>
    <property type="molecule type" value="Genomic_DNA"/>
</dbReference>
<sequence>MDKFVTKSPVNRDEKSLKHKGNDYDKQYDAKKRKRNFQMSWLTEFPWLALDADLGIMKCKICCK</sequence>
<reference evidence="2" key="1">
    <citation type="journal article" date="2023" name="G3 (Bethesda)">
        <title>Whole genome assembly and annotation of the endangered Caribbean coral Acropora cervicornis.</title>
        <authorList>
            <person name="Selwyn J.D."/>
            <person name="Vollmer S.V."/>
        </authorList>
    </citation>
    <scope>NUCLEOTIDE SEQUENCE</scope>
    <source>
        <strain evidence="2">K2</strain>
    </source>
</reference>
<evidence type="ECO:0000256" key="1">
    <source>
        <dbReference type="SAM" id="MobiDB-lite"/>
    </source>
</evidence>
<feature type="region of interest" description="Disordered" evidence="1">
    <location>
        <begin position="1"/>
        <end position="22"/>
    </location>
</feature>
<organism evidence="2 3">
    <name type="scientific">Acropora cervicornis</name>
    <name type="common">Staghorn coral</name>
    <dbReference type="NCBI Taxonomy" id="6130"/>
    <lineage>
        <taxon>Eukaryota</taxon>
        <taxon>Metazoa</taxon>
        <taxon>Cnidaria</taxon>
        <taxon>Anthozoa</taxon>
        <taxon>Hexacorallia</taxon>
        <taxon>Scleractinia</taxon>
        <taxon>Astrocoeniina</taxon>
        <taxon>Acroporidae</taxon>
        <taxon>Acropora</taxon>
    </lineage>
</organism>
<evidence type="ECO:0000313" key="3">
    <source>
        <dbReference type="Proteomes" id="UP001249851"/>
    </source>
</evidence>
<dbReference type="AlphaFoldDB" id="A0AAD9Q8F0"/>
<protein>
    <submittedName>
        <fullName evidence="2">Uncharacterized protein</fullName>
    </submittedName>
</protein>
<name>A0AAD9Q8F0_ACRCE</name>
<evidence type="ECO:0000313" key="2">
    <source>
        <dbReference type="EMBL" id="KAK2556240.1"/>
    </source>
</evidence>
<reference evidence="2" key="2">
    <citation type="journal article" date="2023" name="Science">
        <title>Genomic signatures of disease resistance in endangered staghorn corals.</title>
        <authorList>
            <person name="Vollmer S.V."/>
            <person name="Selwyn J.D."/>
            <person name="Despard B.A."/>
            <person name="Roesel C.L."/>
        </authorList>
    </citation>
    <scope>NUCLEOTIDE SEQUENCE</scope>
    <source>
        <strain evidence="2">K2</strain>
    </source>
</reference>
<proteinExistence type="predicted"/>
<gene>
    <name evidence="2" type="ORF">P5673_021860</name>
</gene>
<keyword evidence="3" id="KW-1185">Reference proteome</keyword>